<accession>A0ABM3WV69</accession>
<evidence type="ECO:0000313" key="2">
    <source>
        <dbReference type="Proteomes" id="UP001652624"/>
    </source>
</evidence>
<keyword evidence="2" id="KW-1185">Reference proteome</keyword>
<dbReference type="RefSeq" id="XP_060040447.1">
    <property type="nucleotide sequence ID" value="XM_060184464.1"/>
</dbReference>
<gene>
    <name evidence="3" type="primary">LOC132536502</name>
</gene>
<feature type="compositionally biased region" description="Basic and acidic residues" evidence="1">
    <location>
        <begin position="16"/>
        <end position="26"/>
    </location>
</feature>
<sequence length="77" mass="8466">MLRAFVQSSTPPYRQLTRDSAAESEGRFSGTLVYEAELDCLYTPPGEPGDQDSGLWQQAPCGTFSQGQATAYIKFIQ</sequence>
<evidence type="ECO:0000256" key="1">
    <source>
        <dbReference type="SAM" id="MobiDB-lite"/>
    </source>
</evidence>
<feature type="region of interest" description="Disordered" evidence="1">
    <location>
        <begin position="1"/>
        <end position="26"/>
    </location>
</feature>
<protein>
    <submittedName>
        <fullName evidence="3">Voltage-dependent L-type calcium channel subunit alpha-1C-like</fullName>
    </submittedName>
</protein>
<organism evidence="2 3">
    <name type="scientific">Erinaceus europaeus</name>
    <name type="common">Western European hedgehog</name>
    <dbReference type="NCBI Taxonomy" id="9365"/>
    <lineage>
        <taxon>Eukaryota</taxon>
        <taxon>Metazoa</taxon>
        <taxon>Chordata</taxon>
        <taxon>Craniata</taxon>
        <taxon>Vertebrata</taxon>
        <taxon>Euteleostomi</taxon>
        <taxon>Mammalia</taxon>
        <taxon>Eutheria</taxon>
        <taxon>Laurasiatheria</taxon>
        <taxon>Eulipotyphla</taxon>
        <taxon>Erinaceidae</taxon>
        <taxon>Erinaceinae</taxon>
        <taxon>Erinaceus</taxon>
    </lineage>
</organism>
<reference evidence="3" key="1">
    <citation type="submission" date="2025-08" db="UniProtKB">
        <authorList>
            <consortium name="RefSeq"/>
        </authorList>
    </citation>
    <scope>IDENTIFICATION</scope>
</reference>
<feature type="compositionally biased region" description="Polar residues" evidence="1">
    <location>
        <begin position="1"/>
        <end position="12"/>
    </location>
</feature>
<proteinExistence type="predicted"/>
<evidence type="ECO:0000313" key="3">
    <source>
        <dbReference type="RefSeq" id="XP_060040447.1"/>
    </source>
</evidence>
<name>A0ABM3WV69_ERIEU</name>
<dbReference type="Proteomes" id="UP001652624">
    <property type="component" value="Unplaced"/>
</dbReference>
<dbReference type="GeneID" id="132536502"/>